<feature type="transmembrane region" description="Helical" evidence="1">
    <location>
        <begin position="185"/>
        <end position="215"/>
    </location>
</feature>
<reference evidence="2 3" key="1">
    <citation type="submission" date="2017-05" db="EMBL/GenBank/DDBJ databases">
        <title>The Genome Sequence of Enterococcus sp. 8G7_MSG3316.</title>
        <authorList>
            <consortium name="The Broad Institute Genomics Platform"/>
            <consortium name="The Broad Institute Genomic Center for Infectious Diseases"/>
            <person name="Earl A."/>
            <person name="Manson A."/>
            <person name="Schwartman J."/>
            <person name="Gilmore M."/>
            <person name="Abouelleil A."/>
            <person name="Cao P."/>
            <person name="Chapman S."/>
            <person name="Cusick C."/>
            <person name="Shea T."/>
            <person name="Young S."/>
            <person name="Neafsey D."/>
            <person name="Nusbaum C."/>
            <person name="Birren B."/>
        </authorList>
    </citation>
    <scope>NUCLEOTIDE SEQUENCE [LARGE SCALE GENOMIC DNA]</scope>
    <source>
        <strain evidence="2 3">8G7_MSG3316</strain>
    </source>
</reference>
<dbReference type="EMBL" id="NGKU01000001">
    <property type="protein sequence ID" value="OTN75242.1"/>
    <property type="molecule type" value="Genomic_DNA"/>
</dbReference>
<keyword evidence="1" id="KW-0812">Transmembrane</keyword>
<dbReference type="PANTHER" id="PTHR38454">
    <property type="entry name" value="INTEGRAL MEMBRANE PROTEIN-RELATED"/>
    <property type="match status" value="1"/>
</dbReference>
<feature type="transmembrane region" description="Helical" evidence="1">
    <location>
        <begin position="290"/>
        <end position="311"/>
    </location>
</feature>
<dbReference type="InterPro" id="IPR018580">
    <property type="entry name" value="Uncharacterised_YfhO"/>
</dbReference>
<evidence type="ECO:0008006" key="4">
    <source>
        <dbReference type="Google" id="ProtNLM"/>
    </source>
</evidence>
<feature type="transmembrane region" description="Helical" evidence="1">
    <location>
        <begin position="108"/>
        <end position="128"/>
    </location>
</feature>
<dbReference type="Pfam" id="PF09586">
    <property type="entry name" value="YfhO"/>
    <property type="match status" value="1"/>
</dbReference>
<dbReference type="PANTHER" id="PTHR38454:SF1">
    <property type="entry name" value="INTEGRAL MEMBRANE PROTEIN"/>
    <property type="match status" value="1"/>
</dbReference>
<feature type="transmembrane region" description="Helical" evidence="1">
    <location>
        <begin position="442"/>
        <end position="465"/>
    </location>
</feature>
<feature type="transmembrane region" description="Helical" evidence="1">
    <location>
        <begin position="838"/>
        <end position="859"/>
    </location>
</feature>
<protein>
    <recommendedName>
        <fullName evidence="4">ABC transporter membrane protein</fullName>
    </recommendedName>
</protein>
<keyword evidence="1" id="KW-1133">Transmembrane helix</keyword>
<feature type="transmembrane region" description="Helical" evidence="1">
    <location>
        <begin position="323"/>
        <end position="346"/>
    </location>
</feature>
<name>A0A242A2R7_9ENTE</name>
<dbReference type="RefSeq" id="WP_086273313.1">
    <property type="nucleotide sequence ID" value="NZ_NGKU01000001.1"/>
</dbReference>
<dbReference type="AlphaFoldDB" id="A0A242A2R7"/>
<gene>
    <name evidence="2" type="ORF">A5886_000312</name>
</gene>
<sequence>MQTIKTFVKENRRYMLASFFLPVLIMALIYLTIGIYPGSSRSVLASDAFSQFSNFHASFRNMLLGKQSIFYTWNASLGLNYLALISYYLGGIFTPLVLLFPNQLMPDALYFLTLIKIGSAGLAFWFYGSQTFKIQRWQHVTLSVCYALMSFITAHSELIMWLDAMIYLPLVILGIDRLIQKRKPILLFVSYLLLFLSSFYMGFMIGVFSVLYCFVQLGRNWQQAKGAVIPYSITSLLAGGASMIIVLPAIMDLHSNGEALTTVTKFKTEATDILDIVMKNMVGVYDTTKYGSIPFIYIGLVPLLMCILYFVSKKVPLKDKLLYGGLFGLLIASFYIVPLNLFWHGMHAPNMFLFRYAYLFSFLVIMLAGYGWEQLQQKDRGLFVIIGLSTIVVFALSYALKGTDSYDYVTITSFALTIVFLILYLLCISFGQVGLLSQKRVAILMLVFVCGEMAINTSGMVRGILEDWNYASRSLYTEPYNDIKTLVTQADEDSDTFFRLENLDPVSSNDGINYGYSGVSMFSSIRNRNSSSYLDQLGFRSRGTNLNIRYLNNTLLMDAFTGIKYNITKQNLTKYGFERVGESGTYKLYENKNALPLAFLADPTINQIEQPANDNLTSQTNLINGLANSNYTYFAFQPITVIHTENTDISDDGMYTKLTEQNFNEAKEVTWQVEVPAHSQAYLSLYPANFGELDSSSATVTVNGIKRETQISINGQYYDLGSFDEATTVQFTASFYGTDEISFQNPQVVTLDTQAYQATINTIQDNGVEMTVGNRSAEAEITTETEQQLVTTIPYDKGWSATLDGESVPITAFQDGFVSVTIPSGTHQLTLTYLPQGFLLGVLLFFSCIALFILFLWCYRNYLSRRAQRILSQDTQHIEE</sequence>
<feature type="transmembrane region" description="Helical" evidence="1">
    <location>
        <begin position="352"/>
        <end position="370"/>
    </location>
</feature>
<feature type="transmembrane region" description="Helical" evidence="1">
    <location>
        <begin position="134"/>
        <end position="152"/>
    </location>
</feature>
<dbReference type="OrthoDB" id="9815466at2"/>
<keyword evidence="1" id="KW-0472">Membrane</keyword>
<proteinExistence type="predicted"/>
<organism evidence="2 3">
    <name type="scientific">Candidatus Enterococcus testudinis</name>
    <dbReference type="NCBI Taxonomy" id="1834191"/>
    <lineage>
        <taxon>Bacteria</taxon>
        <taxon>Bacillati</taxon>
        <taxon>Bacillota</taxon>
        <taxon>Bacilli</taxon>
        <taxon>Lactobacillales</taxon>
        <taxon>Enterococcaceae</taxon>
        <taxon>Enterococcus</taxon>
    </lineage>
</organism>
<feature type="transmembrane region" description="Helical" evidence="1">
    <location>
        <begin position="14"/>
        <end position="36"/>
    </location>
</feature>
<keyword evidence="3" id="KW-1185">Reference proteome</keyword>
<comment type="caution">
    <text evidence="2">The sequence shown here is derived from an EMBL/GenBank/DDBJ whole genome shotgun (WGS) entry which is preliminary data.</text>
</comment>
<evidence type="ECO:0000313" key="3">
    <source>
        <dbReference type="Proteomes" id="UP000195043"/>
    </source>
</evidence>
<feature type="transmembrane region" description="Helical" evidence="1">
    <location>
        <begin position="81"/>
        <end position="101"/>
    </location>
</feature>
<feature type="transmembrane region" description="Helical" evidence="1">
    <location>
        <begin position="406"/>
        <end position="430"/>
    </location>
</feature>
<feature type="transmembrane region" description="Helical" evidence="1">
    <location>
        <begin position="382"/>
        <end position="400"/>
    </location>
</feature>
<evidence type="ECO:0000313" key="2">
    <source>
        <dbReference type="EMBL" id="OTN75242.1"/>
    </source>
</evidence>
<feature type="transmembrane region" description="Helical" evidence="1">
    <location>
        <begin position="227"/>
        <end position="251"/>
    </location>
</feature>
<accession>A0A242A2R7</accession>
<dbReference type="Proteomes" id="UP000195043">
    <property type="component" value="Unassembled WGS sequence"/>
</dbReference>
<evidence type="ECO:0000256" key="1">
    <source>
        <dbReference type="SAM" id="Phobius"/>
    </source>
</evidence>
<dbReference type="STRING" id="1834191.A5886_000312"/>